<name>A0A377LVV2_ENTCL</name>
<protein>
    <submittedName>
        <fullName evidence="1">Uncharacterized protein</fullName>
    </submittedName>
</protein>
<dbReference type="Proteomes" id="UP000255106">
    <property type="component" value="Unassembled WGS sequence"/>
</dbReference>
<dbReference type="AlphaFoldDB" id="A0A377LVV2"/>
<proteinExistence type="predicted"/>
<dbReference type="EMBL" id="UGJB01000004">
    <property type="protein sequence ID" value="STQ10324.1"/>
    <property type="molecule type" value="Genomic_DNA"/>
</dbReference>
<gene>
    <name evidence="1" type="ORF">NCTC10005_03070</name>
</gene>
<reference evidence="1 2" key="1">
    <citation type="submission" date="2018-06" db="EMBL/GenBank/DDBJ databases">
        <authorList>
            <consortium name="Pathogen Informatics"/>
            <person name="Doyle S."/>
        </authorList>
    </citation>
    <scope>NUCLEOTIDE SEQUENCE [LARGE SCALE GENOMIC DNA]</scope>
    <source>
        <strain evidence="1 2">NCTC10005</strain>
    </source>
</reference>
<sequence length="97" mass="11301">MERGVKHGHVFVFQIREGFQRFSDTDQVRRVVQRCKRCRVFDALDNRVVNHDGTGVFLATMDDTVTNRSQLSRQFWFLCQNSVNDKVQRFTVSGACT</sequence>
<evidence type="ECO:0000313" key="1">
    <source>
        <dbReference type="EMBL" id="STQ10324.1"/>
    </source>
</evidence>
<organism evidence="1 2">
    <name type="scientific">Enterobacter cloacae</name>
    <dbReference type="NCBI Taxonomy" id="550"/>
    <lineage>
        <taxon>Bacteria</taxon>
        <taxon>Pseudomonadati</taxon>
        <taxon>Pseudomonadota</taxon>
        <taxon>Gammaproteobacteria</taxon>
        <taxon>Enterobacterales</taxon>
        <taxon>Enterobacteriaceae</taxon>
        <taxon>Enterobacter</taxon>
        <taxon>Enterobacter cloacae complex</taxon>
    </lineage>
</organism>
<evidence type="ECO:0000313" key="2">
    <source>
        <dbReference type="Proteomes" id="UP000255106"/>
    </source>
</evidence>
<accession>A0A377LVV2</accession>